<dbReference type="SUPFAM" id="SSF51735">
    <property type="entry name" value="NAD(P)-binding Rossmann-fold domains"/>
    <property type="match status" value="1"/>
</dbReference>
<keyword evidence="10 11" id="KW-0472">Membrane</keyword>
<feature type="domain" description="RCK N-terminal" evidence="12">
    <location>
        <begin position="406"/>
        <end position="523"/>
    </location>
</feature>
<organism evidence="14 15">
    <name type="scientific">Thiobacter aerophilum</name>
    <dbReference type="NCBI Taxonomy" id="3121275"/>
    <lineage>
        <taxon>Bacteria</taxon>
        <taxon>Pseudomonadati</taxon>
        <taxon>Pseudomonadota</taxon>
        <taxon>Betaproteobacteria</taxon>
        <taxon>Burkholderiales</taxon>
        <taxon>Thiobacteraceae</taxon>
        <taxon>Thiobacter</taxon>
    </lineage>
</organism>
<keyword evidence="7" id="KW-0630">Potassium</keyword>
<evidence type="ECO:0000259" key="12">
    <source>
        <dbReference type="PROSITE" id="PS51201"/>
    </source>
</evidence>
<keyword evidence="15" id="KW-1185">Reference proteome</keyword>
<gene>
    <name evidence="14" type="ORF">V6E02_03375</name>
</gene>
<feature type="transmembrane region" description="Helical" evidence="11">
    <location>
        <begin position="146"/>
        <end position="169"/>
    </location>
</feature>
<dbReference type="EMBL" id="JBAJEX010000002">
    <property type="protein sequence ID" value="MEO1766255.1"/>
    <property type="molecule type" value="Genomic_DNA"/>
</dbReference>
<dbReference type="PANTHER" id="PTHR46157">
    <property type="entry name" value="K(+) EFFLUX ANTIPORTER 3, CHLOROPLASTIC"/>
    <property type="match status" value="1"/>
</dbReference>
<dbReference type="Gene3D" id="3.40.50.720">
    <property type="entry name" value="NAD(P)-binding Rossmann-like Domain"/>
    <property type="match status" value="1"/>
</dbReference>
<dbReference type="PROSITE" id="PS51201">
    <property type="entry name" value="RCK_N"/>
    <property type="match status" value="1"/>
</dbReference>
<dbReference type="InterPro" id="IPR036291">
    <property type="entry name" value="NAD(P)-bd_dom_sf"/>
</dbReference>
<feature type="transmembrane region" description="Helical" evidence="11">
    <location>
        <begin position="85"/>
        <end position="107"/>
    </location>
</feature>
<dbReference type="Gene3D" id="3.30.70.1450">
    <property type="entry name" value="Regulator of K+ conductance, C-terminal domain"/>
    <property type="match status" value="1"/>
</dbReference>
<dbReference type="Pfam" id="PF02254">
    <property type="entry name" value="TrkA_N"/>
    <property type="match status" value="1"/>
</dbReference>
<feature type="transmembrane region" description="Helical" evidence="11">
    <location>
        <begin position="294"/>
        <end position="316"/>
    </location>
</feature>
<dbReference type="RefSeq" id="WP_347307164.1">
    <property type="nucleotide sequence ID" value="NZ_JBAJEX010000002.1"/>
</dbReference>
<feature type="transmembrane region" description="Helical" evidence="11">
    <location>
        <begin position="216"/>
        <end position="231"/>
    </location>
</feature>
<keyword evidence="3" id="KW-0813">Transport</keyword>
<dbReference type="Pfam" id="PF02080">
    <property type="entry name" value="TrkA_C"/>
    <property type="match status" value="1"/>
</dbReference>
<dbReference type="InterPro" id="IPR004771">
    <property type="entry name" value="K/H_exchanger"/>
</dbReference>
<dbReference type="SUPFAM" id="SSF116726">
    <property type="entry name" value="TrkA C-terminal domain-like"/>
    <property type="match status" value="1"/>
</dbReference>
<keyword evidence="5" id="KW-0633">Potassium transport</keyword>
<feature type="transmembrane region" description="Helical" evidence="11">
    <location>
        <begin position="54"/>
        <end position="73"/>
    </location>
</feature>
<evidence type="ECO:0000256" key="10">
    <source>
        <dbReference type="ARBA" id="ARBA00023136"/>
    </source>
</evidence>
<dbReference type="InterPro" id="IPR038770">
    <property type="entry name" value="Na+/solute_symporter_sf"/>
</dbReference>
<comment type="subcellular location">
    <subcellularLocation>
        <location evidence="1">Membrane</location>
        <topology evidence="1">Multi-pass membrane protein</topology>
    </subcellularLocation>
</comment>
<evidence type="ECO:0000256" key="2">
    <source>
        <dbReference type="ARBA" id="ARBA00005551"/>
    </source>
</evidence>
<dbReference type="Gene3D" id="1.20.1530.20">
    <property type="match status" value="1"/>
</dbReference>
<dbReference type="InterPro" id="IPR006153">
    <property type="entry name" value="Cation/H_exchanger_TM"/>
</dbReference>
<evidence type="ECO:0000256" key="5">
    <source>
        <dbReference type="ARBA" id="ARBA00022538"/>
    </source>
</evidence>
<keyword evidence="6 11" id="KW-0812">Transmembrane</keyword>
<evidence type="ECO:0000259" key="13">
    <source>
        <dbReference type="PROSITE" id="PS51202"/>
    </source>
</evidence>
<evidence type="ECO:0000313" key="14">
    <source>
        <dbReference type="EMBL" id="MEO1766255.1"/>
    </source>
</evidence>
<evidence type="ECO:0000256" key="8">
    <source>
        <dbReference type="ARBA" id="ARBA00022989"/>
    </source>
</evidence>
<dbReference type="NCBIfam" id="TIGR00932">
    <property type="entry name" value="2a37"/>
    <property type="match status" value="1"/>
</dbReference>
<feature type="transmembrane region" description="Helical" evidence="11">
    <location>
        <begin position="30"/>
        <end position="48"/>
    </location>
</feature>
<dbReference type="InterPro" id="IPR036721">
    <property type="entry name" value="RCK_C_sf"/>
</dbReference>
<evidence type="ECO:0000313" key="15">
    <source>
        <dbReference type="Proteomes" id="UP001482231"/>
    </source>
</evidence>
<feature type="transmembrane region" description="Helical" evidence="11">
    <location>
        <begin position="323"/>
        <end position="344"/>
    </location>
</feature>
<feature type="transmembrane region" description="Helical" evidence="11">
    <location>
        <begin position="6"/>
        <end position="25"/>
    </location>
</feature>
<name>A0ABV0EC73_9BURK</name>
<dbReference type="PANTHER" id="PTHR46157:SF4">
    <property type="entry name" value="K(+) EFFLUX ANTIPORTER 3, CHLOROPLASTIC"/>
    <property type="match status" value="1"/>
</dbReference>
<dbReference type="InterPro" id="IPR003148">
    <property type="entry name" value="RCK_N"/>
</dbReference>
<feature type="domain" description="RCK C-terminal" evidence="13">
    <location>
        <begin position="572"/>
        <end position="657"/>
    </location>
</feature>
<accession>A0ABV0EC73</accession>
<sequence length="657" mass="69912">MHNTLELVLILLAAAVLIVALLRLLRLPSLVGYMAAGVVIGPHAWGLVPDTEESRYLAEFGVVFLMFSIGLEFSLPQLKAMRHLVFGLGGLQMGVTALAVLVIALAAGLDWRAGLALGGILAMSSTAIVSRLLAERYELQSRHGQSIVGVLLFQDLAVVPLLILVPALARGDDALATTLGLAVLKAAGALALILFFGQRLMRPWFALVAARKTPELFMLNVFLVTLGLAWFTQRAELSLALGAFLAGVLISETEYRHQVEADIRPFRDVLLGLFFITMGMQLDPAQVMGELPWVLAATLVLVLGKLAIVAGLARLMGASTADAWRVGLSLAQAGEFGLVLLALATTQGLIPGPVAQVVLAAMLLSMVAAPLVIQHSDALVRRLCASEWMSRAAELHAIAATSFGREGHVIICGYGRSGQILARLLDQEQVPSIALDLDPVRVKQAAAAGESVVYGDAGRLEVLMAAGLSRARMVVVTYADVPSALKVLAVVRQARPGLPVVVRTLDDSQMEPLIAAGAQEVVPEVLEGSLMLASHALMLLGVPPSRVVKRVREVRAQRYRLLKAFFLGLSEAGAEEGGETVQPRLYTVTIPEQAPTLGRTLAELDLDSLGVEVTAVRRHGVRGLDPGPELRLEAGDSLILMGLPDDLALAELRLTRG</sequence>
<comment type="caution">
    <text evidence="14">The sequence shown here is derived from an EMBL/GenBank/DDBJ whole genome shotgun (WGS) entry which is preliminary data.</text>
</comment>
<dbReference type="Proteomes" id="UP001482231">
    <property type="component" value="Unassembled WGS sequence"/>
</dbReference>
<dbReference type="PROSITE" id="PS51202">
    <property type="entry name" value="RCK_C"/>
    <property type="match status" value="1"/>
</dbReference>
<protein>
    <submittedName>
        <fullName evidence="14">Monovalent cation:proton antiporter-2 (CPA2) family protein</fullName>
    </submittedName>
</protein>
<reference evidence="14 15" key="1">
    <citation type="submission" date="2024-02" db="EMBL/GenBank/DDBJ databases">
        <title>New thermophilic sulfur-oxidizing bacteria from a hot springs of the Uzon caldera (Kamchatka, Russia).</title>
        <authorList>
            <person name="Dukat A.M."/>
            <person name="Elcheninov A.G."/>
            <person name="Frolov E.N."/>
        </authorList>
    </citation>
    <scope>NUCLEOTIDE SEQUENCE [LARGE SCALE GENOMIC DNA]</scope>
    <source>
        <strain evidence="14 15">AK1</strain>
    </source>
</reference>
<keyword evidence="4" id="KW-0050">Antiport</keyword>
<comment type="similarity">
    <text evidence="2">Belongs to the monovalent cation:proton antiporter 2 (CPA2) transporter (TC 2.A.37) family.</text>
</comment>
<proteinExistence type="inferred from homology"/>
<evidence type="ECO:0000256" key="9">
    <source>
        <dbReference type="ARBA" id="ARBA00023065"/>
    </source>
</evidence>
<evidence type="ECO:0000256" key="7">
    <source>
        <dbReference type="ARBA" id="ARBA00022958"/>
    </source>
</evidence>
<keyword evidence="9" id="KW-0406">Ion transport</keyword>
<evidence type="ECO:0000256" key="3">
    <source>
        <dbReference type="ARBA" id="ARBA00022448"/>
    </source>
</evidence>
<keyword evidence="8 11" id="KW-1133">Transmembrane helix</keyword>
<evidence type="ECO:0000256" key="1">
    <source>
        <dbReference type="ARBA" id="ARBA00004141"/>
    </source>
</evidence>
<feature type="transmembrane region" description="Helical" evidence="11">
    <location>
        <begin position="113"/>
        <end position="134"/>
    </location>
</feature>
<evidence type="ECO:0000256" key="6">
    <source>
        <dbReference type="ARBA" id="ARBA00022692"/>
    </source>
</evidence>
<evidence type="ECO:0000256" key="4">
    <source>
        <dbReference type="ARBA" id="ARBA00022449"/>
    </source>
</evidence>
<feature type="transmembrane region" description="Helical" evidence="11">
    <location>
        <begin position="350"/>
        <end position="373"/>
    </location>
</feature>
<evidence type="ECO:0000256" key="11">
    <source>
        <dbReference type="SAM" id="Phobius"/>
    </source>
</evidence>
<dbReference type="Pfam" id="PF00999">
    <property type="entry name" value="Na_H_Exchanger"/>
    <property type="match status" value="1"/>
</dbReference>
<feature type="transmembrane region" description="Helical" evidence="11">
    <location>
        <begin position="175"/>
        <end position="196"/>
    </location>
</feature>
<dbReference type="InterPro" id="IPR006037">
    <property type="entry name" value="RCK_C"/>
</dbReference>